<keyword evidence="5" id="KW-1185">Reference proteome</keyword>
<dbReference type="PANTHER" id="PTHR32305:SF15">
    <property type="entry name" value="PROTEIN RHSA-RELATED"/>
    <property type="match status" value="1"/>
</dbReference>
<gene>
    <name evidence="4" type="ordered locus">HCH_02075</name>
</gene>
<evidence type="ECO:0000313" key="5">
    <source>
        <dbReference type="Proteomes" id="UP000000238"/>
    </source>
</evidence>
<dbReference type="Pfam" id="PF25023">
    <property type="entry name" value="TEN_YD-shell"/>
    <property type="match status" value="1"/>
</dbReference>
<dbReference type="AlphaFoldDB" id="Q2SKB8"/>
<protein>
    <submittedName>
        <fullName evidence="4">Rhs family protein</fullName>
    </submittedName>
</protein>
<dbReference type="InterPro" id="IPR031325">
    <property type="entry name" value="RHS_repeat"/>
</dbReference>
<dbReference type="eggNOG" id="COG2827">
    <property type="taxonomic scope" value="Bacteria"/>
</dbReference>
<dbReference type="SUPFAM" id="SSF82771">
    <property type="entry name" value="GIY-YIG endonuclease"/>
    <property type="match status" value="1"/>
</dbReference>
<name>Q2SKB8_HAHCH</name>
<keyword evidence="1" id="KW-0677">Repeat</keyword>
<dbReference type="NCBIfam" id="TIGR01643">
    <property type="entry name" value="YD_repeat_2x"/>
    <property type="match status" value="1"/>
</dbReference>
<evidence type="ECO:0000259" key="3">
    <source>
        <dbReference type="Pfam" id="PF25023"/>
    </source>
</evidence>
<dbReference type="NCBIfam" id="TIGR03696">
    <property type="entry name" value="Rhs_assc_core"/>
    <property type="match status" value="1"/>
</dbReference>
<dbReference type="Pfam" id="PF01541">
    <property type="entry name" value="GIY-YIG"/>
    <property type="match status" value="1"/>
</dbReference>
<dbReference type="STRING" id="349521.HCH_02075"/>
<dbReference type="RefSeq" id="WP_011395977.1">
    <property type="nucleotide sequence ID" value="NC_007645.1"/>
</dbReference>
<sequence length="500" mass="56286">MIDPQGGGTLYAYDAVGNRESVTQANGQTTAYVYDALNRLTRQTTTDAAGNVIADYRYTLHSTGRREQIEELHNGRVSTYTYDALYRLTHDVISDPVNGDYNAEYRFDNVGNRIYSIIDGVHTTYSYDDNDRLTQQGGVTYAYDANGNTLTETEDGLVTVRYTYSAKNKLLAVTKAGETTSFGYNLDGIRTRKAGSGATTDFIVDQNRNYAQVLQEVVNGAKQVSYVYGDDLLSQARAGDVSYYVYDGQGSVRSLTSQTGVQTDSYHYDAFGILLHSEGDTPNSYLYTGEQYDASLDQYYLRARYYDQNQGRFTQMDTWLGKECTPITLNKYIYANSDPVRFVDPSGYFGLAEIGAALNIRGIQSTSAQASFRVTVKKIGKELACIAIEETVTNLIMQQLTGGVYILADNGAGYVGRTNDFDRRMQEHTRSGKRKVEKVLALFHMEMDRNEQRLVEQFFMDLFREANQPLTNTNNSIARNPTSRNSRNLRRMMDRLDFCD</sequence>
<dbReference type="InterPro" id="IPR000305">
    <property type="entry name" value="GIY-YIG_endonuc"/>
</dbReference>
<proteinExistence type="predicted"/>
<dbReference type="PANTHER" id="PTHR32305">
    <property type="match status" value="1"/>
</dbReference>
<dbReference type="InterPro" id="IPR035901">
    <property type="entry name" value="GIY-YIG_endonuc_sf"/>
</dbReference>
<feature type="domain" description="Teneurin-like YD-shell" evidence="3">
    <location>
        <begin position="78"/>
        <end position="340"/>
    </location>
</feature>
<dbReference type="HOGENOM" id="CLU_544874_0_0_6"/>
<dbReference type="eggNOG" id="COG3209">
    <property type="taxonomic scope" value="Bacteria"/>
</dbReference>
<dbReference type="OrthoDB" id="9815414at2"/>
<organism evidence="4 5">
    <name type="scientific">Hahella chejuensis (strain KCTC 2396)</name>
    <dbReference type="NCBI Taxonomy" id="349521"/>
    <lineage>
        <taxon>Bacteria</taxon>
        <taxon>Pseudomonadati</taxon>
        <taxon>Pseudomonadota</taxon>
        <taxon>Gammaproteobacteria</taxon>
        <taxon>Oceanospirillales</taxon>
        <taxon>Hahellaceae</taxon>
        <taxon>Hahella</taxon>
    </lineage>
</organism>
<evidence type="ECO:0000259" key="2">
    <source>
        <dbReference type="Pfam" id="PF01541"/>
    </source>
</evidence>
<feature type="domain" description="GIY-YIG" evidence="2">
    <location>
        <begin position="402"/>
        <end position="448"/>
    </location>
</feature>
<dbReference type="InterPro" id="IPR050708">
    <property type="entry name" value="T6SS_VgrG/RHS"/>
</dbReference>
<dbReference type="KEGG" id="hch:HCH_02075"/>
<dbReference type="Pfam" id="PF05593">
    <property type="entry name" value="RHS_repeat"/>
    <property type="match status" value="1"/>
</dbReference>
<dbReference type="InterPro" id="IPR056823">
    <property type="entry name" value="TEN-like_YD-shell"/>
</dbReference>
<dbReference type="Proteomes" id="UP000000238">
    <property type="component" value="Chromosome"/>
</dbReference>
<accession>Q2SKB8</accession>
<evidence type="ECO:0000256" key="1">
    <source>
        <dbReference type="ARBA" id="ARBA00022737"/>
    </source>
</evidence>
<dbReference type="EMBL" id="CP000155">
    <property type="protein sequence ID" value="ABC28906.1"/>
    <property type="molecule type" value="Genomic_DNA"/>
</dbReference>
<dbReference type="InterPro" id="IPR006530">
    <property type="entry name" value="YD"/>
</dbReference>
<evidence type="ECO:0000313" key="4">
    <source>
        <dbReference type="EMBL" id="ABC28906.1"/>
    </source>
</evidence>
<dbReference type="InterPro" id="IPR022385">
    <property type="entry name" value="Rhs_assc_core"/>
</dbReference>
<dbReference type="Gene3D" id="2.180.10.10">
    <property type="entry name" value="RHS repeat-associated core"/>
    <property type="match status" value="1"/>
</dbReference>
<reference evidence="4 5" key="1">
    <citation type="journal article" date="2005" name="Nucleic Acids Res.">
        <title>Genomic blueprint of Hahella chejuensis, a marine microbe producing an algicidal agent.</title>
        <authorList>
            <person name="Jeong H."/>
            <person name="Yim J.H."/>
            <person name="Lee C."/>
            <person name="Choi S.-H."/>
            <person name="Park Y.K."/>
            <person name="Yoon S.H."/>
            <person name="Hur C.-G."/>
            <person name="Kang H.-Y."/>
            <person name="Kim D."/>
            <person name="Lee H.H."/>
            <person name="Park K.H."/>
            <person name="Park S.-H."/>
            <person name="Park H.-S."/>
            <person name="Lee H.K."/>
            <person name="Oh T.K."/>
            <person name="Kim J.F."/>
        </authorList>
    </citation>
    <scope>NUCLEOTIDE SEQUENCE [LARGE SCALE GENOMIC DNA]</scope>
    <source>
        <strain evidence="4 5">KCTC 2396</strain>
    </source>
</reference>